<feature type="region of interest" description="Disordered" evidence="1">
    <location>
        <begin position="20"/>
        <end position="48"/>
    </location>
</feature>
<protein>
    <submittedName>
        <fullName evidence="2">Uncharacterized protein</fullName>
    </submittedName>
</protein>
<evidence type="ECO:0000256" key="1">
    <source>
        <dbReference type="SAM" id="MobiDB-lite"/>
    </source>
</evidence>
<gene>
    <name evidence="2" type="ORF">L3Y34_009068</name>
</gene>
<accession>A0AAE9A6F4</accession>
<dbReference type="Proteomes" id="UP000827892">
    <property type="component" value="Chromosome V"/>
</dbReference>
<proteinExistence type="predicted"/>
<evidence type="ECO:0000313" key="2">
    <source>
        <dbReference type="EMBL" id="ULT91208.1"/>
    </source>
</evidence>
<dbReference type="AlphaFoldDB" id="A0AAE9A6F4"/>
<evidence type="ECO:0000313" key="3">
    <source>
        <dbReference type="Proteomes" id="UP000827892"/>
    </source>
</evidence>
<organism evidence="2 3">
    <name type="scientific">Caenorhabditis briggsae</name>
    <dbReference type="NCBI Taxonomy" id="6238"/>
    <lineage>
        <taxon>Eukaryota</taxon>
        <taxon>Metazoa</taxon>
        <taxon>Ecdysozoa</taxon>
        <taxon>Nematoda</taxon>
        <taxon>Chromadorea</taxon>
        <taxon>Rhabditida</taxon>
        <taxon>Rhabditina</taxon>
        <taxon>Rhabditomorpha</taxon>
        <taxon>Rhabditoidea</taxon>
        <taxon>Rhabditidae</taxon>
        <taxon>Peloderinae</taxon>
        <taxon>Caenorhabditis</taxon>
    </lineage>
</organism>
<dbReference type="EMBL" id="CP090895">
    <property type="protein sequence ID" value="ULT91208.1"/>
    <property type="molecule type" value="Genomic_DNA"/>
</dbReference>
<reference evidence="2 3" key="1">
    <citation type="submission" date="2022-02" db="EMBL/GenBank/DDBJ databases">
        <title>Chromosome-level reference genomes for two strains of Caenorhabditis briggsae: an improved platform for comparative genomics.</title>
        <authorList>
            <person name="Stevens L."/>
            <person name="Andersen E.C."/>
        </authorList>
    </citation>
    <scope>NUCLEOTIDE SEQUENCE [LARGE SCALE GENOMIC DNA]</scope>
    <source>
        <strain evidence="2">QX1410_ONT</strain>
        <tissue evidence="2">Whole-organism</tissue>
    </source>
</reference>
<sequence length="48" mass="5606">MELRPGIFEGLRRFESSHRRQSGVRLLSSRKSTPESLLALQRRQTPLQ</sequence>
<name>A0AAE9A6F4_CAEBR</name>